<reference evidence="2 3" key="1">
    <citation type="submission" date="2019-06" db="EMBL/GenBank/DDBJ databases">
        <title>Draft genome sequence of the filamentous fungus Phialemoniopsis curvata isolated from diesel fuel.</title>
        <authorList>
            <person name="Varaljay V.A."/>
            <person name="Lyon W.J."/>
            <person name="Crouch A.L."/>
            <person name="Drake C.E."/>
            <person name="Hollomon J.M."/>
            <person name="Nadeau L.J."/>
            <person name="Nunn H.S."/>
            <person name="Stevenson B.S."/>
            <person name="Bojanowski C.L."/>
            <person name="Crookes-Goodson W.J."/>
        </authorList>
    </citation>
    <scope>NUCLEOTIDE SEQUENCE [LARGE SCALE GENOMIC DNA]</scope>
    <source>
        <strain evidence="2 3">D216</strain>
    </source>
</reference>
<feature type="region of interest" description="Disordered" evidence="1">
    <location>
        <begin position="21"/>
        <end position="91"/>
    </location>
</feature>
<name>A0A507B0F0_9PEZI</name>
<comment type="caution">
    <text evidence="2">The sequence shown here is derived from an EMBL/GenBank/DDBJ whole genome shotgun (WGS) entry which is preliminary data.</text>
</comment>
<gene>
    <name evidence="2" type="ORF">E0L32_003869</name>
</gene>
<dbReference type="AlphaFoldDB" id="A0A507B0F0"/>
<organism evidence="2 3">
    <name type="scientific">Thyridium curvatum</name>
    <dbReference type="NCBI Taxonomy" id="1093900"/>
    <lineage>
        <taxon>Eukaryota</taxon>
        <taxon>Fungi</taxon>
        <taxon>Dikarya</taxon>
        <taxon>Ascomycota</taxon>
        <taxon>Pezizomycotina</taxon>
        <taxon>Sordariomycetes</taxon>
        <taxon>Sordariomycetidae</taxon>
        <taxon>Thyridiales</taxon>
        <taxon>Thyridiaceae</taxon>
        <taxon>Thyridium</taxon>
    </lineage>
</organism>
<evidence type="ECO:0000256" key="1">
    <source>
        <dbReference type="SAM" id="MobiDB-lite"/>
    </source>
</evidence>
<dbReference type="RefSeq" id="XP_030998286.1">
    <property type="nucleotide sequence ID" value="XM_031138216.1"/>
</dbReference>
<dbReference type="InParanoid" id="A0A507B0F0"/>
<dbReference type="Proteomes" id="UP000319257">
    <property type="component" value="Unassembled WGS sequence"/>
</dbReference>
<feature type="compositionally biased region" description="Low complexity" evidence="1">
    <location>
        <begin position="37"/>
        <end position="71"/>
    </location>
</feature>
<accession>A0A507B0F0</accession>
<evidence type="ECO:0000313" key="3">
    <source>
        <dbReference type="Proteomes" id="UP000319257"/>
    </source>
</evidence>
<sequence>MTGIYIVVHLSIAHTVSPTVQKTTSAAKPAQPPNPPVHHSVVPPTRAARDPWSPTAAAAAAAASTGEAAPAPDDRPPGPADRRLPPRLLTRPALRRLPRVAAPAADGVDGLEVAHSWLVVSVLSLSLHKNGGNEQESKK</sequence>
<evidence type="ECO:0000313" key="2">
    <source>
        <dbReference type="EMBL" id="TPX16575.1"/>
    </source>
</evidence>
<feature type="compositionally biased region" description="Basic and acidic residues" evidence="1">
    <location>
        <begin position="72"/>
        <end position="84"/>
    </location>
</feature>
<keyword evidence="3" id="KW-1185">Reference proteome</keyword>
<dbReference type="GeneID" id="41971316"/>
<protein>
    <submittedName>
        <fullName evidence="2">Uncharacterized protein</fullName>
    </submittedName>
</protein>
<dbReference type="EMBL" id="SKBQ01000017">
    <property type="protein sequence ID" value="TPX16575.1"/>
    <property type="molecule type" value="Genomic_DNA"/>
</dbReference>
<proteinExistence type="predicted"/>